<evidence type="ECO:0000313" key="1">
    <source>
        <dbReference type="EMBL" id="GAU39323.1"/>
    </source>
</evidence>
<accession>A0A2Z6NB58</accession>
<reference evidence="2" key="1">
    <citation type="journal article" date="2017" name="Front. Plant Sci.">
        <title>Climate Clever Clovers: New Paradigm to Reduce the Environmental Footprint of Ruminants by Breeding Low Methanogenic Forages Utilizing Haplotype Variation.</title>
        <authorList>
            <person name="Kaur P."/>
            <person name="Appels R."/>
            <person name="Bayer P.E."/>
            <person name="Keeble-Gagnere G."/>
            <person name="Wang J."/>
            <person name="Hirakawa H."/>
            <person name="Shirasawa K."/>
            <person name="Vercoe P."/>
            <person name="Stefanova K."/>
            <person name="Durmic Z."/>
            <person name="Nichols P."/>
            <person name="Revell C."/>
            <person name="Isobe S.N."/>
            <person name="Edwards D."/>
            <person name="Erskine W."/>
        </authorList>
    </citation>
    <scope>NUCLEOTIDE SEQUENCE [LARGE SCALE GENOMIC DNA]</scope>
    <source>
        <strain evidence="2">cv. Daliak</strain>
    </source>
</reference>
<dbReference type="AlphaFoldDB" id="A0A2Z6NB58"/>
<protein>
    <submittedName>
        <fullName evidence="1">Uncharacterized protein</fullName>
    </submittedName>
</protein>
<sequence>MPLTSEFKSEVSDTNARPVNASIAAFVESLVVWLQKVYVQGTPKGNEIVEQDSEVHVVSDPLVLMHSSTGPEVAGASNVVNATLSVDSDRAIPKTTQKVVILPDTLTKWSEQIFN</sequence>
<keyword evidence="2" id="KW-1185">Reference proteome</keyword>
<dbReference type="EMBL" id="DF973755">
    <property type="protein sequence ID" value="GAU39323.1"/>
    <property type="molecule type" value="Genomic_DNA"/>
</dbReference>
<dbReference type="Proteomes" id="UP000242715">
    <property type="component" value="Unassembled WGS sequence"/>
</dbReference>
<proteinExistence type="predicted"/>
<gene>
    <name evidence="1" type="ORF">TSUD_217040</name>
</gene>
<evidence type="ECO:0000313" key="2">
    <source>
        <dbReference type="Proteomes" id="UP000242715"/>
    </source>
</evidence>
<organism evidence="1 2">
    <name type="scientific">Trifolium subterraneum</name>
    <name type="common">Subterranean clover</name>
    <dbReference type="NCBI Taxonomy" id="3900"/>
    <lineage>
        <taxon>Eukaryota</taxon>
        <taxon>Viridiplantae</taxon>
        <taxon>Streptophyta</taxon>
        <taxon>Embryophyta</taxon>
        <taxon>Tracheophyta</taxon>
        <taxon>Spermatophyta</taxon>
        <taxon>Magnoliopsida</taxon>
        <taxon>eudicotyledons</taxon>
        <taxon>Gunneridae</taxon>
        <taxon>Pentapetalae</taxon>
        <taxon>rosids</taxon>
        <taxon>fabids</taxon>
        <taxon>Fabales</taxon>
        <taxon>Fabaceae</taxon>
        <taxon>Papilionoideae</taxon>
        <taxon>50 kb inversion clade</taxon>
        <taxon>NPAAA clade</taxon>
        <taxon>Hologalegina</taxon>
        <taxon>IRL clade</taxon>
        <taxon>Trifolieae</taxon>
        <taxon>Trifolium</taxon>
    </lineage>
</organism>
<name>A0A2Z6NB58_TRISU</name>